<sequence>MGDPSTFRDSTQIVLPESTVEGLDTDLEAEFMVSVFEPEDAAVVRIIGSPVVIKEVSDFLARQGVHLP</sequence>
<dbReference type="AlphaFoldDB" id="A0A1I0MP05"/>
<name>A0A1I0MP05_9EURY</name>
<proteinExistence type="predicted"/>
<dbReference type="STRING" id="355548.SAMN04487945_0250"/>
<protein>
    <submittedName>
        <fullName evidence="1">Uncharacterized protein</fullName>
    </submittedName>
</protein>
<dbReference type="RefSeq" id="WP_089667334.1">
    <property type="nucleotide sequence ID" value="NZ_FOJA01000001.1"/>
</dbReference>
<dbReference type="InterPro" id="IPR056231">
    <property type="entry name" value="VNG_1110C-like"/>
</dbReference>
<evidence type="ECO:0000313" key="1">
    <source>
        <dbReference type="EMBL" id="SEV90259.1"/>
    </source>
</evidence>
<evidence type="ECO:0000313" key="2">
    <source>
        <dbReference type="Proteomes" id="UP000198518"/>
    </source>
</evidence>
<dbReference type="Pfam" id="PF24397">
    <property type="entry name" value="VNG_1110C"/>
    <property type="match status" value="1"/>
</dbReference>
<dbReference type="OrthoDB" id="268322at2157"/>
<organism evidence="1 2">
    <name type="scientific">Halobacterium jilantaiense</name>
    <dbReference type="NCBI Taxonomy" id="355548"/>
    <lineage>
        <taxon>Archaea</taxon>
        <taxon>Methanobacteriati</taxon>
        <taxon>Methanobacteriota</taxon>
        <taxon>Stenosarchaea group</taxon>
        <taxon>Halobacteria</taxon>
        <taxon>Halobacteriales</taxon>
        <taxon>Halobacteriaceae</taxon>
        <taxon>Halobacterium</taxon>
    </lineage>
</organism>
<gene>
    <name evidence="1" type="ORF">SAMN04487945_0250</name>
</gene>
<dbReference type="Proteomes" id="UP000198518">
    <property type="component" value="Unassembled WGS sequence"/>
</dbReference>
<dbReference type="EMBL" id="FOJA01000001">
    <property type="protein sequence ID" value="SEV90259.1"/>
    <property type="molecule type" value="Genomic_DNA"/>
</dbReference>
<accession>A0A1I0MP05</accession>
<keyword evidence="2" id="KW-1185">Reference proteome</keyword>
<reference evidence="1 2" key="1">
    <citation type="submission" date="2016-10" db="EMBL/GenBank/DDBJ databases">
        <authorList>
            <person name="de Groot N.N."/>
        </authorList>
    </citation>
    <scope>NUCLEOTIDE SEQUENCE [LARGE SCALE GENOMIC DNA]</scope>
    <source>
        <strain evidence="1 2">CGMCC 1.5337</strain>
    </source>
</reference>